<feature type="repeat" description="ARM" evidence="8">
    <location>
        <begin position="233"/>
        <end position="275"/>
    </location>
</feature>
<dbReference type="GO" id="GO:0071562">
    <property type="term" value="P:nucleus-vacuole junction assembly"/>
    <property type="evidence" value="ECO:0007669"/>
    <property type="project" value="InterPro"/>
</dbReference>
<feature type="repeat" description="ARM" evidence="8">
    <location>
        <begin position="68"/>
        <end position="110"/>
    </location>
</feature>
<evidence type="ECO:0000256" key="4">
    <source>
        <dbReference type="ARBA" id="ARBA00022737"/>
    </source>
</evidence>
<keyword evidence="4" id="KW-0677">Repeat</keyword>
<dbReference type="GO" id="GO:0043495">
    <property type="term" value="F:protein-membrane adaptor activity"/>
    <property type="evidence" value="ECO:0007669"/>
    <property type="project" value="InterPro"/>
</dbReference>
<comment type="subcellular location">
    <subcellularLocation>
        <location evidence="1">Vacuole membrane</location>
        <topology evidence="1">Lipid-anchor</topology>
    </subcellularLocation>
</comment>
<dbReference type="SUPFAM" id="SSF48371">
    <property type="entry name" value="ARM repeat"/>
    <property type="match status" value="1"/>
</dbReference>
<feature type="repeat" description="ARM" evidence="8">
    <location>
        <begin position="150"/>
        <end position="192"/>
    </location>
</feature>
<sequence length="469" mass="51764">MKLNLYFIEAVSDLLYYLAHQHEVDFFQGEPLRSLSTLAYSQNLELQKSVSLTFAEITEKDVRQCGREVFHPLFCLLQINDPEVQRSAAAALGNLAVNAKNKSTIVELGGLELLIKLMNSNNVEVQCNVVGCLTNLASIEENKNKLANSGSLYQLIKLAKSKDLRVQRNASGALLNMTHTLNNRSQLVKCGAIPVLIQLLTSPDVDIQNYCATALTNLCVDVSSREQLQTERNLIQNLIKLIDSSAIKIQTQSVLCLRNLASDENFQAKIVEKGALPKLLPLLDGKVLNITLATVACVRNLSIHPKNEQPIEGFLVPLINLLSHSSDEIVCHSISAIRNLAASEMNKKEIIKCGLIEKLKILLEKCCVDIEELEKSSVASNNAVLPYLSYAVQSEMTACLAVLALNEVQGNSAAVLGNLATRHIIGDEFFLSNFEKFVQYLKNLLDSLDPVLQHVSLWTILQFLEGSVN</sequence>
<gene>
    <name evidence="9" type="primary">VAC8</name>
    <name evidence="9" type="ORF">HK099_006171</name>
</gene>
<evidence type="ECO:0000256" key="8">
    <source>
        <dbReference type="PROSITE-ProRule" id="PRU00259"/>
    </source>
</evidence>
<evidence type="ECO:0000313" key="10">
    <source>
        <dbReference type="Proteomes" id="UP001211065"/>
    </source>
</evidence>
<dbReference type="EMBL" id="JADGJW010000516">
    <property type="protein sequence ID" value="KAJ3215859.1"/>
    <property type="molecule type" value="Genomic_DNA"/>
</dbReference>
<keyword evidence="3" id="KW-0926">Vacuole</keyword>
<dbReference type="InterPro" id="IPR016024">
    <property type="entry name" value="ARM-type_fold"/>
</dbReference>
<evidence type="ECO:0000256" key="2">
    <source>
        <dbReference type="ARBA" id="ARBA00005462"/>
    </source>
</evidence>
<dbReference type="PANTHER" id="PTHR47249">
    <property type="entry name" value="VACUOLAR PROTEIN 8"/>
    <property type="match status" value="1"/>
</dbReference>
<accession>A0AAD5TXW8</accession>
<feature type="repeat" description="ARM" evidence="8">
    <location>
        <begin position="109"/>
        <end position="151"/>
    </location>
</feature>
<dbReference type="AlphaFoldDB" id="A0AAD5TXW8"/>
<keyword evidence="6" id="KW-0449">Lipoprotein</keyword>
<comment type="caution">
    <text evidence="9">The sequence shown here is derived from an EMBL/GenBank/DDBJ whole genome shotgun (WGS) entry which is preliminary data.</text>
</comment>
<evidence type="ECO:0000256" key="6">
    <source>
        <dbReference type="ARBA" id="ARBA00023288"/>
    </source>
</evidence>
<feature type="repeat" description="ARM" evidence="8">
    <location>
        <begin position="191"/>
        <end position="228"/>
    </location>
</feature>
<evidence type="ECO:0000313" key="9">
    <source>
        <dbReference type="EMBL" id="KAJ3215859.1"/>
    </source>
</evidence>
<dbReference type="PROSITE" id="PS50176">
    <property type="entry name" value="ARM_REPEAT"/>
    <property type="match status" value="7"/>
</dbReference>
<dbReference type="InterPro" id="IPR011989">
    <property type="entry name" value="ARM-like"/>
</dbReference>
<dbReference type="GO" id="GO:0000045">
    <property type="term" value="P:autophagosome assembly"/>
    <property type="evidence" value="ECO:0007669"/>
    <property type="project" value="TreeGrafter"/>
</dbReference>
<dbReference type="PANTHER" id="PTHR47249:SF1">
    <property type="entry name" value="VACUOLAR PROTEIN 8"/>
    <property type="match status" value="1"/>
</dbReference>
<evidence type="ECO:0000256" key="1">
    <source>
        <dbReference type="ARBA" id="ARBA00004592"/>
    </source>
</evidence>
<evidence type="ECO:0000256" key="3">
    <source>
        <dbReference type="ARBA" id="ARBA00022554"/>
    </source>
</evidence>
<keyword evidence="10" id="KW-1185">Reference proteome</keyword>
<dbReference type="GO" id="GO:0000329">
    <property type="term" value="C:fungal-type vacuole membrane"/>
    <property type="evidence" value="ECO:0007669"/>
    <property type="project" value="TreeGrafter"/>
</dbReference>
<dbReference type="Proteomes" id="UP001211065">
    <property type="component" value="Unassembled WGS sequence"/>
</dbReference>
<feature type="repeat" description="ARM" evidence="8">
    <location>
        <begin position="274"/>
        <end position="311"/>
    </location>
</feature>
<dbReference type="Pfam" id="PF00514">
    <property type="entry name" value="Arm"/>
    <property type="match status" value="3"/>
</dbReference>
<dbReference type="SMART" id="SM00185">
    <property type="entry name" value="ARM"/>
    <property type="match status" value="8"/>
</dbReference>
<dbReference type="InterPro" id="IPR045156">
    <property type="entry name" value="Vac8"/>
</dbReference>
<organism evidence="9 10">
    <name type="scientific">Clydaea vesicula</name>
    <dbReference type="NCBI Taxonomy" id="447962"/>
    <lineage>
        <taxon>Eukaryota</taxon>
        <taxon>Fungi</taxon>
        <taxon>Fungi incertae sedis</taxon>
        <taxon>Chytridiomycota</taxon>
        <taxon>Chytridiomycota incertae sedis</taxon>
        <taxon>Chytridiomycetes</taxon>
        <taxon>Lobulomycetales</taxon>
        <taxon>Lobulomycetaceae</taxon>
        <taxon>Clydaea</taxon>
    </lineage>
</organism>
<evidence type="ECO:0000256" key="7">
    <source>
        <dbReference type="ARBA" id="ARBA00026209"/>
    </source>
</evidence>
<evidence type="ECO:0000256" key="5">
    <source>
        <dbReference type="ARBA" id="ARBA00023136"/>
    </source>
</evidence>
<keyword evidence="5" id="KW-0472">Membrane</keyword>
<dbReference type="InterPro" id="IPR000225">
    <property type="entry name" value="Armadillo"/>
</dbReference>
<protein>
    <recommendedName>
        <fullName evidence="7">Vacuolar protein 8</fullName>
    </recommendedName>
</protein>
<comment type="similarity">
    <text evidence="2">Belongs to the beta-catenin family.</text>
</comment>
<feature type="repeat" description="ARM" evidence="8">
    <location>
        <begin position="313"/>
        <end position="355"/>
    </location>
</feature>
<reference evidence="9" key="1">
    <citation type="submission" date="2020-05" db="EMBL/GenBank/DDBJ databases">
        <title>Phylogenomic resolution of chytrid fungi.</title>
        <authorList>
            <person name="Stajich J.E."/>
            <person name="Amses K."/>
            <person name="Simmons R."/>
            <person name="Seto K."/>
            <person name="Myers J."/>
            <person name="Bonds A."/>
            <person name="Quandt C.A."/>
            <person name="Barry K."/>
            <person name="Liu P."/>
            <person name="Grigoriev I."/>
            <person name="Longcore J.E."/>
            <person name="James T.Y."/>
        </authorList>
    </citation>
    <scope>NUCLEOTIDE SEQUENCE</scope>
    <source>
        <strain evidence="9">JEL0476</strain>
    </source>
</reference>
<name>A0AAD5TXW8_9FUNG</name>
<dbReference type="Gene3D" id="1.25.10.10">
    <property type="entry name" value="Leucine-rich Repeat Variant"/>
    <property type="match status" value="3"/>
</dbReference>
<proteinExistence type="inferred from homology"/>